<evidence type="ECO:0000313" key="2">
    <source>
        <dbReference type="EMBL" id="KAL3521919.1"/>
    </source>
</evidence>
<accession>A0ABD2ZR67</accession>
<evidence type="ECO:0000256" key="1">
    <source>
        <dbReference type="SAM" id="SignalP"/>
    </source>
</evidence>
<organism evidence="2 3">
    <name type="scientific">Cinchona calisaya</name>
    <dbReference type="NCBI Taxonomy" id="153742"/>
    <lineage>
        <taxon>Eukaryota</taxon>
        <taxon>Viridiplantae</taxon>
        <taxon>Streptophyta</taxon>
        <taxon>Embryophyta</taxon>
        <taxon>Tracheophyta</taxon>
        <taxon>Spermatophyta</taxon>
        <taxon>Magnoliopsida</taxon>
        <taxon>eudicotyledons</taxon>
        <taxon>Gunneridae</taxon>
        <taxon>Pentapetalae</taxon>
        <taxon>asterids</taxon>
        <taxon>lamiids</taxon>
        <taxon>Gentianales</taxon>
        <taxon>Rubiaceae</taxon>
        <taxon>Cinchonoideae</taxon>
        <taxon>Cinchoneae</taxon>
        <taxon>Cinchona</taxon>
    </lineage>
</organism>
<sequence length="113" mass="13091">MPPFYQLRTQMFFPFVLFLFPSSLPSPLTLAFPLPSPNFFWSALWFQPSPRLTIVDKLTSPYSFASSSPVQQPPFLLKIPKIILRPVFPRLSPITTNDEVEKNSTKHDNFWFA</sequence>
<keyword evidence="3" id="KW-1185">Reference proteome</keyword>
<protein>
    <submittedName>
        <fullName evidence="2">Uncharacterized protein</fullName>
    </submittedName>
</protein>
<keyword evidence="1" id="KW-0732">Signal</keyword>
<name>A0ABD2ZR67_9GENT</name>
<comment type="caution">
    <text evidence="2">The sequence shown here is derived from an EMBL/GenBank/DDBJ whole genome shotgun (WGS) entry which is preliminary data.</text>
</comment>
<feature type="chain" id="PRO_5044776232" evidence="1">
    <location>
        <begin position="32"/>
        <end position="113"/>
    </location>
</feature>
<dbReference type="AlphaFoldDB" id="A0ABD2ZR67"/>
<evidence type="ECO:0000313" key="3">
    <source>
        <dbReference type="Proteomes" id="UP001630127"/>
    </source>
</evidence>
<gene>
    <name evidence="2" type="ORF">ACH5RR_014753</name>
</gene>
<proteinExistence type="predicted"/>
<reference evidence="2 3" key="1">
    <citation type="submission" date="2024-11" db="EMBL/GenBank/DDBJ databases">
        <title>A near-complete genome assembly of Cinchona calisaya.</title>
        <authorList>
            <person name="Lian D.C."/>
            <person name="Zhao X.W."/>
            <person name="Wei L."/>
        </authorList>
    </citation>
    <scope>NUCLEOTIDE SEQUENCE [LARGE SCALE GENOMIC DNA]</scope>
    <source>
        <tissue evidence="2">Nenye</tissue>
    </source>
</reference>
<feature type="signal peptide" evidence="1">
    <location>
        <begin position="1"/>
        <end position="31"/>
    </location>
</feature>
<dbReference type="EMBL" id="JBJUIK010000007">
    <property type="protein sequence ID" value="KAL3521919.1"/>
    <property type="molecule type" value="Genomic_DNA"/>
</dbReference>
<dbReference type="Proteomes" id="UP001630127">
    <property type="component" value="Unassembled WGS sequence"/>
</dbReference>